<evidence type="ECO:0000313" key="7">
    <source>
        <dbReference type="EMBL" id="KRM78535.1"/>
    </source>
</evidence>
<evidence type="ECO:0000256" key="3">
    <source>
        <dbReference type="ARBA" id="ARBA00023027"/>
    </source>
</evidence>
<evidence type="ECO:0000256" key="4">
    <source>
        <dbReference type="RuleBase" id="RU003719"/>
    </source>
</evidence>
<dbReference type="SUPFAM" id="SSF52283">
    <property type="entry name" value="Formate/glycerate dehydrogenase catalytic domain-like"/>
    <property type="match status" value="1"/>
</dbReference>
<sequence length="330" mass="36569">MKITAFGVNKEEKYYFEKLAQTKNFELVQTPEWVTADNIELAAGSDAISTMQTGAYDEPLFKKMADLQIPLLALRNVGTDNIDFAAARKYNIQISNVPSYSPATIAEFVVMTMLRLLRKTKEMDRAIEAGQLVSAQKMTGRTLRDETVGVIGTGHIGFTTAELLHNMGAKIIAFDAFPKKDAPDWLQYVDSLEDLLKQVSLVTLHVPGLKENDHLLNADRLALLPQDAIVVNTGRGNLIDTDALIGELQTKHLAGAGIDTFEYEADIEREIQSGEQPQESHYLALQEMDNVIITPHIAYHSMKAVENMVGISVDNIFSYVEQGTTINPVK</sequence>
<evidence type="ECO:0000259" key="5">
    <source>
        <dbReference type="Pfam" id="PF00389"/>
    </source>
</evidence>
<dbReference type="GO" id="GO:0051287">
    <property type="term" value="F:NAD binding"/>
    <property type="evidence" value="ECO:0007669"/>
    <property type="project" value="InterPro"/>
</dbReference>
<keyword evidence="8" id="KW-1185">Reference proteome</keyword>
<organism evidence="7 8">
    <name type="scientific">Lapidilactobacillus dextrinicus DSM 20335</name>
    <dbReference type="NCBI Taxonomy" id="1423738"/>
    <lineage>
        <taxon>Bacteria</taxon>
        <taxon>Bacillati</taxon>
        <taxon>Bacillota</taxon>
        <taxon>Bacilli</taxon>
        <taxon>Lactobacillales</taxon>
        <taxon>Lactobacillaceae</taxon>
        <taxon>Lapidilactobacillus</taxon>
    </lineage>
</organism>
<dbReference type="Proteomes" id="UP000051813">
    <property type="component" value="Unassembled WGS sequence"/>
</dbReference>
<dbReference type="PANTHER" id="PTHR43026">
    <property type="entry name" value="2-HYDROXYACID DEHYDROGENASE HOMOLOG 1-RELATED"/>
    <property type="match status" value="1"/>
</dbReference>
<gene>
    <name evidence="7" type="ORF">FC84_GL000793</name>
</gene>
<protein>
    <submittedName>
        <fullName evidence="7">D-lactate dehydrogenase</fullName>
    </submittedName>
</protein>
<evidence type="ECO:0000313" key="8">
    <source>
        <dbReference type="Proteomes" id="UP000051813"/>
    </source>
</evidence>
<dbReference type="GO" id="GO:0008720">
    <property type="term" value="F:D-lactate dehydrogenase (NAD+) activity"/>
    <property type="evidence" value="ECO:0007669"/>
    <property type="project" value="TreeGrafter"/>
</dbReference>
<name>A0A0R2BH11_9LACO</name>
<reference evidence="7 8" key="1">
    <citation type="journal article" date="2015" name="Genome Announc.">
        <title>Expanding the biotechnology potential of lactobacilli through comparative genomics of 213 strains and associated genera.</title>
        <authorList>
            <person name="Sun Z."/>
            <person name="Harris H.M."/>
            <person name="McCann A."/>
            <person name="Guo C."/>
            <person name="Argimon S."/>
            <person name="Zhang W."/>
            <person name="Yang X."/>
            <person name="Jeffery I.B."/>
            <person name="Cooney J.C."/>
            <person name="Kagawa T.F."/>
            <person name="Liu W."/>
            <person name="Song Y."/>
            <person name="Salvetti E."/>
            <person name="Wrobel A."/>
            <person name="Rasinkangas P."/>
            <person name="Parkhill J."/>
            <person name="Rea M.C."/>
            <person name="O'Sullivan O."/>
            <person name="Ritari J."/>
            <person name="Douillard F.P."/>
            <person name="Paul Ross R."/>
            <person name="Yang R."/>
            <person name="Briner A.E."/>
            <person name="Felis G.E."/>
            <person name="de Vos W.M."/>
            <person name="Barrangou R."/>
            <person name="Klaenhammer T.R."/>
            <person name="Caufield P.W."/>
            <person name="Cui Y."/>
            <person name="Zhang H."/>
            <person name="O'Toole P.W."/>
        </authorList>
    </citation>
    <scope>NUCLEOTIDE SEQUENCE [LARGE SCALE GENOMIC DNA]</scope>
    <source>
        <strain evidence="7 8">DSM 20335</strain>
    </source>
</reference>
<dbReference type="PROSITE" id="PS00065">
    <property type="entry name" value="D_2_HYDROXYACID_DH_1"/>
    <property type="match status" value="1"/>
</dbReference>
<evidence type="ECO:0000256" key="2">
    <source>
        <dbReference type="ARBA" id="ARBA00023002"/>
    </source>
</evidence>
<dbReference type="InterPro" id="IPR006139">
    <property type="entry name" value="D-isomer_2_OHA_DH_cat_dom"/>
</dbReference>
<dbReference type="InterPro" id="IPR029753">
    <property type="entry name" value="D-isomer_DH_CS"/>
</dbReference>
<dbReference type="InterPro" id="IPR006140">
    <property type="entry name" value="D-isomer_DH_NAD-bd"/>
</dbReference>
<keyword evidence="2 4" id="KW-0560">Oxidoreductase</keyword>
<evidence type="ECO:0000256" key="1">
    <source>
        <dbReference type="ARBA" id="ARBA00005854"/>
    </source>
</evidence>
<feature type="domain" description="D-isomer specific 2-hydroxyacid dehydrogenase NAD-binding" evidence="6">
    <location>
        <begin position="110"/>
        <end position="298"/>
    </location>
</feature>
<dbReference type="PANTHER" id="PTHR43026:SF1">
    <property type="entry name" value="2-HYDROXYACID DEHYDROGENASE HOMOLOG 1-RELATED"/>
    <property type="match status" value="1"/>
</dbReference>
<dbReference type="Pfam" id="PF02826">
    <property type="entry name" value="2-Hacid_dh_C"/>
    <property type="match status" value="1"/>
</dbReference>
<keyword evidence="3" id="KW-0520">NAD</keyword>
<accession>A0A0R2BH11</accession>
<dbReference type="Pfam" id="PF00389">
    <property type="entry name" value="2-Hacid_dh"/>
    <property type="match status" value="1"/>
</dbReference>
<dbReference type="InterPro" id="IPR029752">
    <property type="entry name" value="D-isomer_DH_CS1"/>
</dbReference>
<dbReference type="Gene3D" id="3.40.50.720">
    <property type="entry name" value="NAD(P)-binding Rossmann-like Domain"/>
    <property type="match status" value="2"/>
</dbReference>
<evidence type="ECO:0000259" key="6">
    <source>
        <dbReference type="Pfam" id="PF02826"/>
    </source>
</evidence>
<dbReference type="PATRIC" id="fig|1423738.3.peg.802"/>
<dbReference type="RefSeq" id="WP_057757200.1">
    <property type="nucleotide sequence ID" value="NZ_AYYK01000016.1"/>
</dbReference>
<proteinExistence type="inferred from homology"/>
<dbReference type="InterPro" id="IPR058205">
    <property type="entry name" value="D-LDH-like"/>
</dbReference>
<dbReference type="AlphaFoldDB" id="A0A0R2BH11"/>
<comment type="caution">
    <text evidence="7">The sequence shown here is derived from an EMBL/GenBank/DDBJ whole genome shotgun (WGS) entry which is preliminary data.</text>
</comment>
<comment type="similarity">
    <text evidence="1 4">Belongs to the D-isomer specific 2-hydroxyacid dehydrogenase family.</text>
</comment>
<dbReference type="PROSITE" id="PS00671">
    <property type="entry name" value="D_2_HYDROXYACID_DH_3"/>
    <property type="match status" value="1"/>
</dbReference>
<dbReference type="EMBL" id="AYYK01000016">
    <property type="protein sequence ID" value="KRM78535.1"/>
    <property type="molecule type" value="Genomic_DNA"/>
</dbReference>
<dbReference type="InterPro" id="IPR036291">
    <property type="entry name" value="NAD(P)-bd_dom_sf"/>
</dbReference>
<dbReference type="SUPFAM" id="SSF51735">
    <property type="entry name" value="NAD(P)-binding Rossmann-fold domains"/>
    <property type="match status" value="1"/>
</dbReference>
<feature type="domain" description="D-isomer specific 2-hydroxyacid dehydrogenase catalytic" evidence="5">
    <location>
        <begin position="9"/>
        <end position="330"/>
    </location>
</feature>
<dbReference type="STRING" id="1423738.FC84_GL000793"/>